<dbReference type="SUPFAM" id="SSF52172">
    <property type="entry name" value="CheY-like"/>
    <property type="match status" value="1"/>
</dbReference>
<feature type="region of interest" description="Disordered" evidence="3">
    <location>
        <begin position="220"/>
        <end position="245"/>
    </location>
</feature>
<keyword evidence="6" id="KW-1185">Reference proteome</keyword>
<proteinExistence type="predicted"/>
<dbReference type="Proteomes" id="UP000676506">
    <property type="component" value="Chromosome 1"/>
</dbReference>
<dbReference type="PROSITE" id="PS50110">
    <property type="entry name" value="RESPONSE_REGULATORY"/>
    <property type="match status" value="1"/>
</dbReference>
<dbReference type="InterPro" id="IPR001789">
    <property type="entry name" value="Sig_transdc_resp-reg_receiver"/>
</dbReference>
<dbReference type="Gene3D" id="3.40.50.2300">
    <property type="match status" value="1"/>
</dbReference>
<gene>
    <name evidence="5" type="ORF">J8C06_04500</name>
</gene>
<evidence type="ECO:0000256" key="3">
    <source>
        <dbReference type="SAM" id="MobiDB-lite"/>
    </source>
</evidence>
<evidence type="ECO:0000259" key="4">
    <source>
        <dbReference type="PROSITE" id="PS50110"/>
    </source>
</evidence>
<evidence type="ECO:0000256" key="1">
    <source>
        <dbReference type="ARBA" id="ARBA00022553"/>
    </source>
</evidence>
<accession>A0ABX8B9T8</accession>
<dbReference type="Pfam" id="PF00072">
    <property type="entry name" value="Response_reg"/>
    <property type="match status" value="1"/>
</dbReference>
<reference evidence="5 6" key="1">
    <citation type="submission" date="2021-03" db="EMBL/GenBank/DDBJ databases">
        <title>Genomic and phenotypic characterization of Chloracidobacterium isolates provides evidence for multiple species.</title>
        <authorList>
            <person name="Saini M.K."/>
            <person name="Costas A.M.G."/>
            <person name="Tank M."/>
            <person name="Bryant D.A."/>
        </authorList>
    </citation>
    <scope>NUCLEOTIDE SEQUENCE [LARGE SCALE GENOMIC DNA]</scope>
    <source>
        <strain evidence="5 6">BV2-C</strain>
    </source>
</reference>
<dbReference type="PANTHER" id="PTHR44591:SF3">
    <property type="entry name" value="RESPONSE REGULATORY DOMAIN-CONTAINING PROTEIN"/>
    <property type="match status" value="1"/>
</dbReference>
<evidence type="ECO:0000313" key="6">
    <source>
        <dbReference type="Proteomes" id="UP000676506"/>
    </source>
</evidence>
<dbReference type="EMBL" id="CP072648">
    <property type="protein sequence ID" value="QUW03699.1"/>
    <property type="molecule type" value="Genomic_DNA"/>
</dbReference>
<dbReference type="InterPro" id="IPR050595">
    <property type="entry name" value="Bact_response_regulator"/>
</dbReference>
<dbReference type="Pfam" id="PF14332">
    <property type="entry name" value="DUF4388"/>
    <property type="match status" value="1"/>
</dbReference>
<dbReference type="PANTHER" id="PTHR44591">
    <property type="entry name" value="STRESS RESPONSE REGULATOR PROTEIN 1"/>
    <property type="match status" value="1"/>
</dbReference>
<dbReference type="SMART" id="SM00448">
    <property type="entry name" value="REC"/>
    <property type="match status" value="1"/>
</dbReference>
<dbReference type="InterPro" id="IPR011006">
    <property type="entry name" value="CheY-like_superfamily"/>
</dbReference>
<name>A0ABX8B9T8_9BACT</name>
<protein>
    <submittedName>
        <fullName evidence="5">Response regulator</fullName>
    </submittedName>
</protein>
<evidence type="ECO:0000313" key="5">
    <source>
        <dbReference type="EMBL" id="QUW03699.1"/>
    </source>
</evidence>
<dbReference type="InterPro" id="IPR025497">
    <property type="entry name" value="PatA-like_N"/>
</dbReference>
<evidence type="ECO:0000256" key="2">
    <source>
        <dbReference type="PROSITE-ProRule" id="PRU00169"/>
    </source>
</evidence>
<organism evidence="5 6">
    <name type="scientific">Chloracidobacterium validum</name>
    <dbReference type="NCBI Taxonomy" id="2821543"/>
    <lineage>
        <taxon>Bacteria</taxon>
        <taxon>Pseudomonadati</taxon>
        <taxon>Acidobacteriota</taxon>
        <taxon>Terriglobia</taxon>
        <taxon>Terriglobales</taxon>
        <taxon>Acidobacteriaceae</taxon>
        <taxon>Chloracidobacterium</taxon>
    </lineage>
</organism>
<dbReference type="CDD" id="cd00156">
    <property type="entry name" value="REC"/>
    <property type="match status" value="1"/>
</dbReference>
<feature type="modified residue" description="4-aspartylphosphate" evidence="2">
    <location>
        <position position="54"/>
    </location>
</feature>
<feature type="domain" description="Response regulatory" evidence="4">
    <location>
        <begin position="3"/>
        <end position="119"/>
    </location>
</feature>
<dbReference type="RefSeq" id="WP_211429589.1">
    <property type="nucleotide sequence ID" value="NZ_CP072648.1"/>
</dbReference>
<sequence>MKQVLLVEDDSAIVQIVSKWLSRHREELNVVTAEHGRAALEILAQHPVDIVVTDLQMPVMDGFELIAHLLSEQIQLPIIVMTAMAVSDAETRLSNIGAFPVLRKPLSITTLYNTICNELDARRQGVIQGLTLASFLQLLEVERKSCVLRVTKSGRVGYLYFEDGALIHAETGEVGGEAAAFDILLWEGVQLQMTALPAVPPPRTLHDRLMGLLMEAFRRRDEAEETRRRATHHPPSDQPRPTEARRADAALHLAAVDADWPPHSTTFAPVEQHPARPTASDQLTEEAIKTAESVLQMADRLVPSTDEESKIYAVNPELRRRIENNELPQQTAKLLRLFDGRLTLGEILSIAPEQSTAITFLVNGLKVTGLLREVEPGAPSQPTATALATEDLPPLSPSPDWIPPTAPYLSPSDALLLTQALALRSGYPVPPVAYVCTAGLPAAYAPVLAATLRRIREVQQQHLSSEVLDVPASETNALGWAELEWVPLRPDLRLVLLAPPPETESAHQSTGPKPPTWIGSILFTSNHDRQAAARSQASLKKYRDLLGKSVILCVLNSPFTSPGLGALAEQLSLPAEQVGTWDIQSPEAVTSLLRLVIQHSLQV</sequence>
<keyword evidence="1 2" id="KW-0597">Phosphoprotein</keyword>
<feature type="region of interest" description="Disordered" evidence="3">
    <location>
        <begin position="376"/>
        <end position="397"/>
    </location>
</feature>